<dbReference type="AlphaFoldDB" id="A0A2N1JFW1"/>
<evidence type="ECO:0000256" key="3">
    <source>
        <dbReference type="ARBA" id="ARBA00022801"/>
    </source>
</evidence>
<keyword evidence="4 6" id="KW-0234">DNA repair</keyword>
<dbReference type="InterPro" id="IPR018085">
    <property type="entry name" value="Ura-DNA_Glyclase_AS"/>
</dbReference>
<dbReference type="EC" id="3.2.2.27" evidence="6"/>
<dbReference type="STRING" id="2020962.A0A2N1JFW1"/>
<feature type="compositionally biased region" description="Basic and acidic residues" evidence="7">
    <location>
        <begin position="10"/>
        <end position="22"/>
    </location>
</feature>
<dbReference type="InterPro" id="IPR036895">
    <property type="entry name" value="Uracil-DNA_glycosylase-like_sf"/>
</dbReference>
<dbReference type="GO" id="GO:0005739">
    <property type="term" value="C:mitochondrion"/>
    <property type="evidence" value="ECO:0007669"/>
    <property type="project" value="TreeGrafter"/>
</dbReference>
<dbReference type="SUPFAM" id="SSF52141">
    <property type="entry name" value="Uracil-DNA glycosylase-like"/>
    <property type="match status" value="1"/>
</dbReference>
<evidence type="ECO:0000313" key="10">
    <source>
        <dbReference type="Proteomes" id="UP000232875"/>
    </source>
</evidence>
<evidence type="ECO:0000256" key="5">
    <source>
        <dbReference type="PROSITE-ProRule" id="PRU10072"/>
    </source>
</evidence>
<comment type="catalytic activity">
    <reaction evidence="6">
        <text>Hydrolyzes single-stranded DNA or mismatched double-stranded DNA and polynucleotides, releasing free uracil.</text>
        <dbReference type="EC" id="3.2.2.27"/>
    </reaction>
</comment>
<dbReference type="SMART" id="SM00987">
    <property type="entry name" value="UreE_C"/>
    <property type="match status" value="1"/>
</dbReference>
<evidence type="ECO:0000313" key="9">
    <source>
        <dbReference type="EMBL" id="PKI85432.1"/>
    </source>
</evidence>
<evidence type="ECO:0000256" key="7">
    <source>
        <dbReference type="SAM" id="MobiDB-lite"/>
    </source>
</evidence>
<dbReference type="PANTHER" id="PTHR11264:SF0">
    <property type="entry name" value="URACIL-DNA GLYCOSYLASE"/>
    <property type="match status" value="1"/>
</dbReference>
<gene>
    <name evidence="9" type="ORF">MVES_000443</name>
</gene>
<dbReference type="PROSITE" id="PS00130">
    <property type="entry name" value="U_DNA_GLYCOSYLASE"/>
    <property type="match status" value="1"/>
</dbReference>
<proteinExistence type="inferred from homology"/>
<comment type="similarity">
    <text evidence="1 6">Belongs to the uracil-DNA glycosylase (UDG) superfamily. UNG family.</text>
</comment>
<dbReference type="GO" id="GO:0004844">
    <property type="term" value="F:uracil DNA N-glycosylase activity"/>
    <property type="evidence" value="ECO:0007669"/>
    <property type="project" value="UniProtKB-UniRule"/>
</dbReference>
<dbReference type="Gene3D" id="3.40.470.10">
    <property type="entry name" value="Uracil-DNA glycosylase-like domain"/>
    <property type="match status" value="1"/>
</dbReference>
<evidence type="ECO:0000256" key="6">
    <source>
        <dbReference type="RuleBase" id="RU003780"/>
    </source>
</evidence>
<evidence type="ECO:0000256" key="2">
    <source>
        <dbReference type="ARBA" id="ARBA00022763"/>
    </source>
</evidence>
<dbReference type="OrthoDB" id="10031947at2759"/>
<dbReference type="EMBL" id="KZ454987">
    <property type="protein sequence ID" value="PKI85432.1"/>
    <property type="molecule type" value="Genomic_DNA"/>
</dbReference>
<dbReference type="SMART" id="SM00986">
    <property type="entry name" value="UDG"/>
    <property type="match status" value="1"/>
</dbReference>
<dbReference type="InterPro" id="IPR002043">
    <property type="entry name" value="UDG_fam1"/>
</dbReference>
<accession>A0A2N1JFW1</accession>
<dbReference type="Proteomes" id="UP000232875">
    <property type="component" value="Unassembled WGS sequence"/>
</dbReference>
<evidence type="ECO:0000256" key="4">
    <source>
        <dbReference type="ARBA" id="ARBA00023204"/>
    </source>
</evidence>
<name>A0A2N1JFW1_9BASI</name>
<keyword evidence="2 6" id="KW-0227">DNA damage</keyword>
<sequence>MSTQPPAKRARTEDVHPINGKDDFDEFDAPTEDLLLAVQEAESDLGSSPASSQRERKVESRVETTEVPEVYTLPYVGTPEDPLALERATMNKAWFDRLEPAMREPTFLKLKQFLDAEKRGGKTIYPPPHLIHSWSRTTPLEEVKVVIVGQDPYHQPGQACGHSFSVPKGKAVPASLQNIYKELRAEYPEFVPPKHGCLDGWAKQGVLLLNACLPFTRSILKSIVQATRAKGATAGPLASMLAGKDAKPQKNVVFLAWGLPAARTLAEAGITEKTPNILLLRSAHPSPLSAHRGFMGNGHFRKANDWLQDPSRFGPGGGIHWDQL</sequence>
<feature type="compositionally biased region" description="Basic and acidic residues" evidence="7">
    <location>
        <begin position="53"/>
        <end position="63"/>
    </location>
</feature>
<comment type="function">
    <text evidence="6">Excises uracil residues from the DNA which can arise as a result of misincorporation of dUMP residues by DNA polymerase or due to deamination of cytosine.</text>
</comment>
<dbReference type="GO" id="GO:0005634">
    <property type="term" value="C:nucleus"/>
    <property type="evidence" value="ECO:0007669"/>
    <property type="project" value="TreeGrafter"/>
</dbReference>
<dbReference type="NCBIfam" id="NF003592">
    <property type="entry name" value="PRK05254.1-5"/>
    <property type="match status" value="1"/>
</dbReference>
<dbReference type="InterPro" id="IPR005122">
    <property type="entry name" value="Uracil-DNA_glycosylase-like"/>
</dbReference>
<dbReference type="PANTHER" id="PTHR11264">
    <property type="entry name" value="URACIL-DNA GLYCOSYLASE"/>
    <property type="match status" value="1"/>
</dbReference>
<evidence type="ECO:0000256" key="1">
    <source>
        <dbReference type="ARBA" id="ARBA00008184"/>
    </source>
</evidence>
<dbReference type="GO" id="GO:0097510">
    <property type="term" value="P:base-excision repair, AP site formation via deaminated base removal"/>
    <property type="evidence" value="ECO:0007669"/>
    <property type="project" value="TreeGrafter"/>
</dbReference>
<dbReference type="Pfam" id="PF03167">
    <property type="entry name" value="UDG"/>
    <property type="match status" value="1"/>
</dbReference>
<feature type="region of interest" description="Disordered" evidence="7">
    <location>
        <begin position="1"/>
        <end position="63"/>
    </location>
</feature>
<evidence type="ECO:0000259" key="8">
    <source>
        <dbReference type="SMART" id="SM00986"/>
    </source>
</evidence>
<keyword evidence="10" id="KW-1185">Reference proteome</keyword>
<protein>
    <recommendedName>
        <fullName evidence="6">Uracil-DNA glycosylase</fullName>
        <ecNumber evidence="6">3.2.2.27</ecNumber>
    </recommendedName>
</protein>
<feature type="active site" description="Proton acceptor" evidence="5">
    <location>
        <position position="151"/>
    </location>
</feature>
<dbReference type="CDD" id="cd10027">
    <property type="entry name" value="UDG-F1-like"/>
    <property type="match status" value="1"/>
</dbReference>
<dbReference type="NCBIfam" id="TIGR00628">
    <property type="entry name" value="ung"/>
    <property type="match status" value="1"/>
</dbReference>
<keyword evidence="3 6" id="KW-0378">Hydrolase</keyword>
<feature type="domain" description="Uracil-DNA glycosylase-like" evidence="8">
    <location>
        <begin position="136"/>
        <end position="307"/>
    </location>
</feature>
<reference evidence="9 10" key="1">
    <citation type="submission" date="2017-10" db="EMBL/GenBank/DDBJ databases">
        <title>A novel species of cold-tolerant Malassezia isolated from bats.</title>
        <authorList>
            <person name="Lorch J.M."/>
            <person name="Palmer J.M."/>
            <person name="Vanderwolf K.J."/>
            <person name="Schmidt K.Z."/>
            <person name="Verant M.L."/>
            <person name="Weller T.J."/>
            <person name="Blehert D.S."/>
        </authorList>
    </citation>
    <scope>NUCLEOTIDE SEQUENCE [LARGE SCALE GENOMIC DNA]</scope>
    <source>
        <strain evidence="9 10">NWHC:44797-103</strain>
    </source>
</reference>
<organism evidence="9 10">
    <name type="scientific">Malassezia vespertilionis</name>
    <dbReference type="NCBI Taxonomy" id="2020962"/>
    <lineage>
        <taxon>Eukaryota</taxon>
        <taxon>Fungi</taxon>
        <taxon>Dikarya</taxon>
        <taxon>Basidiomycota</taxon>
        <taxon>Ustilaginomycotina</taxon>
        <taxon>Malasseziomycetes</taxon>
        <taxon>Malasseziales</taxon>
        <taxon>Malasseziaceae</taxon>
        <taxon>Malassezia</taxon>
    </lineage>
</organism>